<dbReference type="PANTHER" id="PTHR43304">
    <property type="entry name" value="PHYTOCHROME-LIKE PROTEIN CPH1"/>
    <property type="match status" value="1"/>
</dbReference>
<dbReference type="InterPro" id="IPR013656">
    <property type="entry name" value="PAS_4"/>
</dbReference>
<dbReference type="PANTHER" id="PTHR43304:SF1">
    <property type="entry name" value="PAC DOMAIN-CONTAINING PROTEIN"/>
    <property type="match status" value="1"/>
</dbReference>
<dbReference type="SMART" id="SM00086">
    <property type="entry name" value="PAC"/>
    <property type="match status" value="4"/>
</dbReference>
<dbReference type="SMART" id="SM00387">
    <property type="entry name" value="HATPase_c"/>
    <property type="match status" value="1"/>
</dbReference>
<dbReference type="SUPFAM" id="SSF55874">
    <property type="entry name" value="ATPase domain of HSP90 chaperone/DNA topoisomerase II/histidine kinase"/>
    <property type="match status" value="1"/>
</dbReference>
<evidence type="ECO:0000256" key="4">
    <source>
        <dbReference type="ARBA" id="ARBA00022679"/>
    </source>
</evidence>
<reference evidence="10" key="1">
    <citation type="submission" date="2017-10" db="EMBL/GenBank/DDBJ databases">
        <authorList>
            <person name="Kravchenko I.K."/>
            <person name="Grouzdev D.S."/>
        </authorList>
    </citation>
    <scope>NUCLEOTIDE SEQUENCE [LARGE SCALE GENOMIC DNA]</scope>
    <source>
        <strain evidence="10">B2</strain>
    </source>
</reference>
<dbReference type="Pfam" id="PF08448">
    <property type="entry name" value="PAS_4"/>
    <property type="match status" value="2"/>
</dbReference>
<dbReference type="Pfam" id="PF00989">
    <property type="entry name" value="PAS"/>
    <property type="match status" value="1"/>
</dbReference>
<comment type="caution">
    <text evidence="9">The sequence shown here is derived from an EMBL/GenBank/DDBJ whole genome shotgun (WGS) entry which is preliminary data.</text>
</comment>
<evidence type="ECO:0000256" key="5">
    <source>
        <dbReference type="ARBA" id="ARBA00022777"/>
    </source>
</evidence>
<dbReference type="InterPro" id="IPR052162">
    <property type="entry name" value="Sensor_kinase/Photoreceptor"/>
</dbReference>
<dbReference type="InterPro" id="IPR003594">
    <property type="entry name" value="HATPase_dom"/>
</dbReference>
<keyword evidence="5" id="KW-0418">Kinase</keyword>
<accession>A0A2B8B976</accession>
<feature type="domain" description="Histidine kinase" evidence="6">
    <location>
        <begin position="606"/>
        <end position="853"/>
    </location>
</feature>
<dbReference type="InterPro" id="IPR013655">
    <property type="entry name" value="PAS_fold_3"/>
</dbReference>
<dbReference type="OrthoDB" id="7313492at2"/>
<keyword evidence="3" id="KW-0597">Phosphoprotein</keyword>
<feature type="domain" description="PAS" evidence="7">
    <location>
        <begin position="84"/>
        <end position="156"/>
    </location>
</feature>
<keyword evidence="4" id="KW-0808">Transferase</keyword>
<feature type="domain" description="PAC" evidence="8">
    <location>
        <begin position="160"/>
        <end position="213"/>
    </location>
</feature>
<dbReference type="GO" id="GO:0000155">
    <property type="term" value="F:phosphorelay sensor kinase activity"/>
    <property type="evidence" value="ECO:0007669"/>
    <property type="project" value="InterPro"/>
</dbReference>
<dbReference type="AlphaFoldDB" id="A0A2B8B976"/>
<dbReference type="SMART" id="SM00388">
    <property type="entry name" value="HisKA"/>
    <property type="match status" value="1"/>
</dbReference>
<feature type="domain" description="PAS" evidence="7">
    <location>
        <begin position="347"/>
        <end position="394"/>
    </location>
</feature>
<dbReference type="InterPro" id="IPR035965">
    <property type="entry name" value="PAS-like_dom_sf"/>
</dbReference>
<evidence type="ECO:0000256" key="2">
    <source>
        <dbReference type="ARBA" id="ARBA00012438"/>
    </source>
</evidence>
<dbReference type="InterPro" id="IPR005467">
    <property type="entry name" value="His_kinase_dom"/>
</dbReference>
<evidence type="ECO:0000259" key="6">
    <source>
        <dbReference type="PROSITE" id="PS50109"/>
    </source>
</evidence>
<evidence type="ECO:0000313" key="10">
    <source>
        <dbReference type="Proteomes" id="UP000225379"/>
    </source>
</evidence>
<dbReference type="PRINTS" id="PR00344">
    <property type="entry name" value="BCTRLSENSOR"/>
</dbReference>
<dbReference type="InterPro" id="IPR000700">
    <property type="entry name" value="PAS-assoc_C"/>
</dbReference>
<dbReference type="InterPro" id="IPR036097">
    <property type="entry name" value="HisK_dim/P_sf"/>
</dbReference>
<dbReference type="InterPro" id="IPR013767">
    <property type="entry name" value="PAS_fold"/>
</dbReference>
<dbReference type="Gene3D" id="1.10.287.130">
    <property type="match status" value="1"/>
</dbReference>
<proteinExistence type="predicted"/>
<dbReference type="PROSITE" id="PS50113">
    <property type="entry name" value="PAC"/>
    <property type="match status" value="2"/>
</dbReference>
<dbReference type="GO" id="GO:0006355">
    <property type="term" value="P:regulation of DNA-templated transcription"/>
    <property type="evidence" value="ECO:0007669"/>
    <property type="project" value="InterPro"/>
</dbReference>
<name>A0A2B8B976_9PROT</name>
<dbReference type="SUPFAM" id="SSF47384">
    <property type="entry name" value="Homodimeric domain of signal transducing histidine kinase"/>
    <property type="match status" value="1"/>
</dbReference>
<evidence type="ECO:0000256" key="1">
    <source>
        <dbReference type="ARBA" id="ARBA00000085"/>
    </source>
</evidence>
<dbReference type="EC" id="2.7.13.3" evidence="2"/>
<dbReference type="Gene3D" id="3.30.565.10">
    <property type="entry name" value="Histidine kinase-like ATPase, C-terminal domain"/>
    <property type="match status" value="1"/>
</dbReference>
<dbReference type="Gene3D" id="3.30.450.20">
    <property type="entry name" value="PAS domain"/>
    <property type="match status" value="4"/>
</dbReference>
<evidence type="ECO:0000259" key="8">
    <source>
        <dbReference type="PROSITE" id="PS50113"/>
    </source>
</evidence>
<dbReference type="InterPro" id="IPR003661">
    <property type="entry name" value="HisK_dim/P_dom"/>
</dbReference>
<protein>
    <recommendedName>
        <fullName evidence="2">histidine kinase</fullName>
        <ecNumber evidence="2">2.7.13.3</ecNumber>
    </recommendedName>
</protein>
<feature type="domain" description="PAC" evidence="8">
    <location>
        <begin position="413"/>
        <end position="465"/>
    </location>
</feature>
<dbReference type="CDD" id="cd00082">
    <property type="entry name" value="HisKA"/>
    <property type="match status" value="1"/>
</dbReference>
<dbReference type="InterPro" id="IPR000014">
    <property type="entry name" value="PAS"/>
</dbReference>
<comment type="catalytic activity">
    <reaction evidence="1">
        <text>ATP + protein L-histidine = ADP + protein N-phospho-L-histidine.</text>
        <dbReference type="EC" id="2.7.13.3"/>
    </reaction>
</comment>
<dbReference type="Proteomes" id="UP000225379">
    <property type="component" value="Unassembled WGS sequence"/>
</dbReference>
<dbReference type="SMART" id="SM00091">
    <property type="entry name" value="PAS"/>
    <property type="match status" value="4"/>
</dbReference>
<dbReference type="PROSITE" id="PS50109">
    <property type="entry name" value="HIS_KIN"/>
    <property type="match status" value="1"/>
</dbReference>
<sequence>MKGYDCVHCRRCMQLEASRPLYVTLRRKRGRDAVMVDTTTLSCSSGCFQAENTHPGVGAATVAAEIRRSPRTRLRWRRGRTASAMPRLQLATDAAGNGLWERDIAGGALWHSPGLQTMLGFTPGEVPATVDFWRSRIHPEDRPAVEAALAAHLSGGHPRYECEYRVRTASGGWLWIRDRGRVVAWDAERRPARMMGRQLDVTARKRMEEELAESRLQLDAILDNAPVGVLLVDRDRVIRRVNKSVAATFQHRLEDIVGSSARLIYGDDRVFEEIGERAYPRMQAGGQFDEEVAMRRADGADIRCRLIGRSVKPGDPERGYVWVVQDVTVRWRAEQALNDRAGFQRVLLDTVPVPIFVQDVMGHYVDANSAFERWMGIDRQALFGRTVFDLAPPDIAGADEAVDKALLADQKPQSYETQLRCADGTLRDVVFSKAVYCRTGGKPAGIVGAVMDISERKRAEQALRERQQLFEQIFVSSCAVKLLIDPVDGRIVDANPAAASFYGYPLDRLRSMRIEDINAAPTTMVRQELHQAGRAERRLFQFRHRLASGEIRDVEVYISNIVVHGRTMLMSLIHDITERCRAAEALGRKTRELERSNAELEAFAYVASHDLRQPLRVITSYLTLLERNLGGSPGGSLDEEARECIDFARDGAQRMDRLIVDLLDYSRVGRKAKPFRPVPLDEPLQLALLNLEVAVQDAGAAVSVEWPDEGMLPMVAGPTVAGDDGELMRLFQNLIGNAVKYRQPGRPPVVRISVAPDRQGLDQPGKAAVWRIDIRDNGIGIAAGDRERVFGIFQRLHRRDEYEGTGVGLAVCKKIVEHHGGRLWVDDPPDDDLRGEDGRPCGSLFRLVLPALDDATRQAGFAHTGEARIRS</sequence>
<dbReference type="PROSITE" id="PS50112">
    <property type="entry name" value="PAS"/>
    <property type="match status" value="3"/>
</dbReference>
<dbReference type="Pfam" id="PF02518">
    <property type="entry name" value="HATPase_c"/>
    <property type="match status" value="1"/>
</dbReference>
<dbReference type="Pfam" id="PF08447">
    <property type="entry name" value="PAS_3"/>
    <property type="match status" value="1"/>
</dbReference>
<dbReference type="CDD" id="cd00130">
    <property type="entry name" value="PAS"/>
    <property type="match status" value="3"/>
</dbReference>
<dbReference type="NCBIfam" id="TIGR00229">
    <property type="entry name" value="sensory_box"/>
    <property type="match status" value="4"/>
</dbReference>
<keyword evidence="10" id="KW-1185">Reference proteome</keyword>
<dbReference type="EMBL" id="PDKW01000043">
    <property type="protein sequence ID" value="PGH54113.1"/>
    <property type="molecule type" value="Genomic_DNA"/>
</dbReference>
<dbReference type="InterPro" id="IPR001610">
    <property type="entry name" value="PAC"/>
</dbReference>
<feature type="domain" description="PAS" evidence="7">
    <location>
        <begin position="214"/>
        <end position="269"/>
    </location>
</feature>
<dbReference type="InterPro" id="IPR004358">
    <property type="entry name" value="Sig_transdc_His_kin-like_C"/>
</dbReference>
<dbReference type="Pfam" id="PF00512">
    <property type="entry name" value="HisKA"/>
    <property type="match status" value="1"/>
</dbReference>
<evidence type="ECO:0000313" key="9">
    <source>
        <dbReference type="EMBL" id="PGH54113.1"/>
    </source>
</evidence>
<dbReference type="InterPro" id="IPR036890">
    <property type="entry name" value="HATPase_C_sf"/>
</dbReference>
<gene>
    <name evidence="9" type="ORF">CRT60_30285</name>
</gene>
<dbReference type="SUPFAM" id="SSF55785">
    <property type="entry name" value="PYP-like sensor domain (PAS domain)"/>
    <property type="match status" value="4"/>
</dbReference>
<organism evidence="9 10">
    <name type="scientific">Azospirillum palustre</name>
    <dbReference type="NCBI Taxonomy" id="2044885"/>
    <lineage>
        <taxon>Bacteria</taxon>
        <taxon>Pseudomonadati</taxon>
        <taxon>Pseudomonadota</taxon>
        <taxon>Alphaproteobacteria</taxon>
        <taxon>Rhodospirillales</taxon>
        <taxon>Azospirillaceae</taxon>
        <taxon>Azospirillum</taxon>
    </lineage>
</organism>
<evidence type="ECO:0000256" key="3">
    <source>
        <dbReference type="ARBA" id="ARBA00022553"/>
    </source>
</evidence>
<evidence type="ECO:0000259" key="7">
    <source>
        <dbReference type="PROSITE" id="PS50112"/>
    </source>
</evidence>